<proteinExistence type="predicted"/>
<keyword evidence="1" id="KW-0472">Membrane</keyword>
<evidence type="ECO:0000313" key="2">
    <source>
        <dbReference type="EMBL" id="KAG5396958.1"/>
    </source>
</evidence>
<organism evidence="2 3">
    <name type="scientific">Brassica rapa subsp. trilocularis</name>
    <dbReference type="NCBI Taxonomy" id="1813537"/>
    <lineage>
        <taxon>Eukaryota</taxon>
        <taxon>Viridiplantae</taxon>
        <taxon>Streptophyta</taxon>
        <taxon>Embryophyta</taxon>
        <taxon>Tracheophyta</taxon>
        <taxon>Spermatophyta</taxon>
        <taxon>Magnoliopsida</taxon>
        <taxon>eudicotyledons</taxon>
        <taxon>Gunneridae</taxon>
        <taxon>Pentapetalae</taxon>
        <taxon>rosids</taxon>
        <taxon>malvids</taxon>
        <taxon>Brassicales</taxon>
        <taxon>Brassicaceae</taxon>
        <taxon>Brassiceae</taxon>
        <taxon>Brassica</taxon>
    </lineage>
</organism>
<accession>A0ABQ7MFK9</accession>
<evidence type="ECO:0008006" key="4">
    <source>
        <dbReference type="Google" id="ProtNLM"/>
    </source>
</evidence>
<evidence type="ECO:0000256" key="1">
    <source>
        <dbReference type="SAM" id="Phobius"/>
    </source>
</evidence>
<keyword evidence="3" id="KW-1185">Reference proteome</keyword>
<evidence type="ECO:0000313" key="3">
    <source>
        <dbReference type="Proteomes" id="UP000823674"/>
    </source>
</evidence>
<comment type="caution">
    <text evidence="2">The sequence shown here is derived from an EMBL/GenBank/DDBJ whole genome shotgun (WGS) entry which is preliminary data.</text>
</comment>
<keyword evidence="1" id="KW-1133">Transmembrane helix</keyword>
<feature type="transmembrane region" description="Helical" evidence="1">
    <location>
        <begin position="33"/>
        <end position="54"/>
    </location>
</feature>
<gene>
    <name evidence="2" type="primary">A05p019620.1_BraROA</name>
    <name evidence="2" type="ORF">IGI04_018772</name>
</gene>
<sequence length="167" mass="18698">MSDALGLDLDGSHFLFVDLVGVLVVTPHEGWRWALSSVLHMFFLAFKGGVRCFLSARTQRLHWSCGSVFSKVRAFITQMLRFALSCMAVLAICSVVLVVSTSSFDLAQAQRRRIGFSDLDQDVFDYTSRYLFLRFGSRSLADAIESFNVRGIFLVEEKVNASALQPD</sequence>
<dbReference type="Proteomes" id="UP000823674">
    <property type="component" value="Chromosome A05"/>
</dbReference>
<name>A0ABQ7MFK9_BRACM</name>
<reference evidence="2 3" key="1">
    <citation type="submission" date="2021-03" db="EMBL/GenBank/DDBJ databases">
        <authorList>
            <person name="King G.J."/>
            <person name="Bancroft I."/>
            <person name="Baten A."/>
            <person name="Bloomfield J."/>
            <person name="Borpatragohain P."/>
            <person name="He Z."/>
            <person name="Irish N."/>
            <person name="Irwin J."/>
            <person name="Liu K."/>
            <person name="Mauleon R.P."/>
            <person name="Moore J."/>
            <person name="Morris R."/>
            <person name="Ostergaard L."/>
            <person name="Wang B."/>
            <person name="Wells R."/>
        </authorList>
    </citation>
    <scope>NUCLEOTIDE SEQUENCE [LARGE SCALE GENOMIC DNA]</scope>
    <source>
        <strain evidence="2">R-o-18</strain>
        <tissue evidence="2">Leaf</tissue>
    </source>
</reference>
<dbReference type="EMBL" id="JADBGQ010000005">
    <property type="protein sequence ID" value="KAG5396958.1"/>
    <property type="molecule type" value="Genomic_DNA"/>
</dbReference>
<protein>
    <recommendedName>
        <fullName evidence="4">Polycystin cation channel PKD1/PKD2 domain-containing protein</fullName>
    </recommendedName>
</protein>
<keyword evidence="1" id="KW-0812">Transmembrane</keyword>
<feature type="transmembrane region" description="Helical" evidence="1">
    <location>
        <begin position="79"/>
        <end position="99"/>
    </location>
</feature>